<feature type="transmembrane region" description="Helical" evidence="5">
    <location>
        <begin position="150"/>
        <end position="172"/>
    </location>
</feature>
<feature type="transmembrane region" description="Helical" evidence="5">
    <location>
        <begin position="114"/>
        <end position="138"/>
    </location>
</feature>
<proteinExistence type="predicted"/>
<keyword evidence="2 5" id="KW-0812">Transmembrane</keyword>
<dbReference type="GO" id="GO:0016020">
    <property type="term" value="C:membrane"/>
    <property type="evidence" value="ECO:0007669"/>
    <property type="project" value="UniProtKB-SubCell"/>
</dbReference>
<evidence type="ECO:0000256" key="5">
    <source>
        <dbReference type="SAM" id="Phobius"/>
    </source>
</evidence>
<evidence type="ECO:0000256" key="4">
    <source>
        <dbReference type="ARBA" id="ARBA00023136"/>
    </source>
</evidence>
<organism evidence="7 8">
    <name type="scientific">Romanomermis culicivorax</name>
    <name type="common">Nematode worm</name>
    <dbReference type="NCBI Taxonomy" id="13658"/>
    <lineage>
        <taxon>Eukaryota</taxon>
        <taxon>Metazoa</taxon>
        <taxon>Ecdysozoa</taxon>
        <taxon>Nematoda</taxon>
        <taxon>Enoplea</taxon>
        <taxon>Dorylaimia</taxon>
        <taxon>Mermithida</taxon>
        <taxon>Mermithoidea</taxon>
        <taxon>Mermithidae</taxon>
        <taxon>Romanomermis</taxon>
    </lineage>
</organism>
<dbReference type="AlphaFoldDB" id="A0A915I7R3"/>
<sequence>MNREHFSSMSDRTAANETKNECRGVDDFAIIQFVPLIIDWHFYKNIFNFYIVHFVQVFLPISALILLNVVILWRLRLRYKYQRVDLGSSLVDGGGSAIAKISNKVKGQQNVREAAYSMVAIVTTYLACNSLSLFISIVEYFRVGWVTSETLGFLADIVSFLFLLNSFLRLFIHLLCNGTLRSTVRQWTVVRLRRCAEILPFSVWSRWKSERLVLNSPRCVHDPCHSESLNYCDVIMENGQTIFYESTV</sequence>
<evidence type="ECO:0000313" key="7">
    <source>
        <dbReference type="Proteomes" id="UP000887565"/>
    </source>
</evidence>
<dbReference type="SUPFAM" id="SSF81321">
    <property type="entry name" value="Family A G protein-coupled receptor-like"/>
    <property type="match status" value="1"/>
</dbReference>
<protein>
    <submittedName>
        <fullName evidence="8">G-protein coupled receptors family 1 profile domain-containing protein</fullName>
    </submittedName>
</protein>
<dbReference type="Proteomes" id="UP000887565">
    <property type="component" value="Unplaced"/>
</dbReference>
<name>A0A915I7R3_ROMCU</name>
<comment type="subcellular location">
    <subcellularLocation>
        <location evidence="1">Membrane</location>
    </subcellularLocation>
</comment>
<dbReference type="Gene3D" id="1.20.1070.10">
    <property type="entry name" value="Rhodopsin 7-helix transmembrane proteins"/>
    <property type="match status" value="1"/>
</dbReference>
<evidence type="ECO:0000256" key="3">
    <source>
        <dbReference type="ARBA" id="ARBA00022989"/>
    </source>
</evidence>
<evidence type="ECO:0000259" key="6">
    <source>
        <dbReference type="PROSITE" id="PS50262"/>
    </source>
</evidence>
<feature type="transmembrane region" description="Helical" evidence="5">
    <location>
        <begin position="50"/>
        <end position="73"/>
    </location>
</feature>
<feature type="domain" description="G-protein coupled receptors family 1 profile" evidence="6">
    <location>
        <begin position="1"/>
        <end position="173"/>
    </location>
</feature>
<evidence type="ECO:0000256" key="2">
    <source>
        <dbReference type="ARBA" id="ARBA00022692"/>
    </source>
</evidence>
<keyword evidence="3 5" id="KW-1133">Transmembrane helix</keyword>
<reference evidence="8" key="1">
    <citation type="submission" date="2022-11" db="UniProtKB">
        <authorList>
            <consortium name="WormBaseParasite"/>
        </authorList>
    </citation>
    <scope>IDENTIFICATION</scope>
</reference>
<dbReference type="InterPro" id="IPR017452">
    <property type="entry name" value="GPCR_Rhodpsn_7TM"/>
</dbReference>
<keyword evidence="4 5" id="KW-0472">Membrane</keyword>
<dbReference type="PROSITE" id="PS50262">
    <property type="entry name" value="G_PROTEIN_RECEP_F1_2"/>
    <property type="match status" value="1"/>
</dbReference>
<dbReference type="PANTHER" id="PTHR46709">
    <property type="entry name" value="PROTEIN CBG23488-RELATED"/>
    <property type="match status" value="1"/>
</dbReference>
<dbReference type="WBParaSite" id="nRc.2.0.1.t09802-RA">
    <property type="protein sequence ID" value="nRc.2.0.1.t09802-RA"/>
    <property type="gene ID" value="nRc.2.0.1.g09802"/>
</dbReference>
<evidence type="ECO:0000256" key="1">
    <source>
        <dbReference type="ARBA" id="ARBA00004370"/>
    </source>
</evidence>
<evidence type="ECO:0000313" key="8">
    <source>
        <dbReference type="WBParaSite" id="nRc.2.0.1.t09802-RA"/>
    </source>
</evidence>
<keyword evidence="7" id="KW-1185">Reference proteome</keyword>
<accession>A0A915I7R3</accession>